<proteinExistence type="inferred from homology"/>
<reference evidence="5" key="1">
    <citation type="submission" date="2022-11" db="EMBL/GenBank/DDBJ databases">
        <authorList>
            <person name="Petersen C."/>
        </authorList>
    </citation>
    <scope>NUCLEOTIDE SEQUENCE</scope>
    <source>
        <strain evidence="5">IBT 26290</strain>
    </source>
</reference>
<feature type="region of interest" description="Disordered" evidence="4">
    <location>
        <begin position="1"/>
        <end position="39"/>
    </location>
</feature>
<keyword evidence="2" id="KW-0521">NADP</keyword>
<dbReference type="SUPFAM" id="SSF51735">
    <property type="entry name" value="NAD(P)-binding Rossmann-fold domains"/>
    <property type="match status" value="1"/>
</dbReference>
<sequence>MRPSPRALPSSFDISDAGRPDNHQPCERTGNLPWKDEQHQRPSTELFDINLNSVVFGQKLGIPHMKKHGDGPIVVLGSATSCISISSQPLYAASKHAVLGLARCTAHIGEAAESCIYISSVAPWLTLTSMVEGYPGDDSPGYPSKLAGRCGVGD</sequence>
<evidence type="ECO:0000256" key="4">
    <source>
        <dbReference type="SAM" id="MobiDB-lite"/>
    </source>
</evidence>
<dbReference type="PROSITE" id="PS00061">
    <property type="entry name" value="ADH_SHORT"/>
    <property type="match status" value="1"/>
</dbReference>
<evidence type="ECO:0000313" key="5">
    <source>
        <dbReference type="EMBL" id="KAJ5160903.1"/>
    </source>
</evidence>
<organism evidence="5 6">
    <name type="scientific">Penicillium canariense</name>
    <dbReference type="NCBI Taxonomy" id="189055"/>
    <lineage>
        <taxon>Eukaryota</taxon>
        <taxon>Fungi</taxon>
        <taxon>Dikarya</taxon>
        <taxon>Ascomycota</taxon>
        <taxon>Pezizomycotina</taxon>
        <taxon>Eurotiomycetes</taxon>
        <taxon>Eurotiomycetidae</taxon>
        <taxon>Eurotiales</taxon>
        <taxon>Aspergillaceae</taxon>
        <taxon>Penicillium</taxon>
    </lineage>
</organism>
<comment type="similarity">
    <text evidence="1">Belongs to the short-chain dehydrogenases/reductases (SDR) family.</text>
</comment>
<dbReference type="RefSeq" id="XP_056542460.1">
    <property type="nucleotide sequence ID" value="XM_056690031.1"/>
</dbReference>
<reference evidence="5" key="2">
    <citation type="journal article" date="2023" name="IMA Fungus">
        <title>Comparative genomic study of the Penicillium genus elucidates a diverse pangenome and 15 lateral gene transfer events.</title>
        <authorList>
            <person name="Petersen C."/>
            <person name="Sorensen T."/>
            <person name="Nielsen M.R."/>
            <person name="Sondergaard T.E."/>
            <person name="Sorensen J.L."/>
            <person name="Fitzpatrick D.A."/>
            <person name="Frisvad J.C."/>
            <person name="Nielsen K.L."/>
        </authorList>
    </citation>
    <scope>NUCLEOTIDE SEQUENCE</scope>
    <source>
        <strain evidence="5">IBT 26290</strain>
    </source>
</reference>
<dbReference type="GO" id="GO:0016616">
    <property type="term" value="F:oxidoreductase activity, acting on the CH-OH group of donors, NAD or NADP as acceptor"/>
    <property type="evidence" value="ECO:0007669"/>
    <property type="project" value="TreeGrafter"/>
</dbReference>
<evidence type="ECO:0000256" key="2">
    <source>
        <dbReference type="ARBA" id="ARBA00022857"/>
    </source>
</evidence>
<evidence type="ECO:0000256" key="3">
    <source>
        <dbReference type="ARBA" id="ARBA00023002"/>
    </source>
</evidence>
<keyword evidence="6" id="KW-1185">Reference proteome</keyword>
<comment type="caution">
    <text evidence="5">The sequence shown here is derived from an EMBL/GenBank/DDBJ whole genome shotgun (WGS) entry which is preliminary data.</text>
</comment>
<dbReference type="EMBL" id="JAPQKN010000004">
    <property type="protein sequence ID" value="KAJ5160903.1"/>
    <property type="molecule type" value="Genomic_DNA"/>
</dbReference>
<gene>
    <name evidence="5" type="ORF">N7482_007907</name>
</gene>
<keyword evidence="3" id="KW-0560">Oxidoreductase</keyword>
<dbReference type="AlphaFoldDB" id="A0A9W9HZY6"/>
<dbReference type="InterPro" id="IPR002347">
    <property type="entry name" value="SDR_fam"/>
</dbReference>
<feature type="compositionally biased region" description="Basic and acidic residues" evidence="4">
    <location>
        <begin position="16"/>
        <end position="26"/>
    </location>
</feature>
<protein>
    <submittedName>
        <fullName evidence="5">Uncharacterized protein</fullName>
    </submittedName>
</protein>
<dbReference type="PRINTS" id="PR00081">
    <property type="entry name" value="GDHRDH"/>
</dbReference>
<dbReference type="Proteomes" id="UP001149163">
    <property type="component" value="Unassembled WGS sequence"/>
</dbReference>
<dbReference type="Gene3D" id="3.40.50.720">
    <property type="entry name" value="NAD(P)-binding Rossmann-like Domain"/>
    <property type="match status" value="1"/>
</dbReference>
<dbReference type="Pfam" id="PF00106">
    <property type="entry name" value="adh_short"/>
    <property type="match status" value="1"/>
</dbReference>
<evidence type="ECO:0000256" key="1">
    <source>
        <dbReference type="ARBA" id="ARBA00006484"/>
    </source>
</evidence>
<dbReference type="OrthoDB" id="37659at2759"/>
<dbReference type="PANTHER" id="PTHR44229">
    <property type="entry name" value="15-HYDROXYPROSTAGLANDIN DEHYDROGENASE [NAD(+)]"/>
    <property type="match status" value="1"/>
</dbReference>
<evidence type="ECO:0000313" key="6">
    <source>
        <dbReference type="Proteomes" id="UP001149163"/>
    </source>
</evidence>
<dbReference type="InterPro" id="IPR020904">
    <property type="entry name" value="Sc_DH/Rdtase_CS"/>
</dbReference>
<dbReference type="GO" id="GO:0005737">
    <property type="term" value="C:cytoplasm"/>
    <property type="evidence" value="ECO:0007669"/>
    <property type="project" value="TreeGrafter"/>
</dbReference>
<dbReference type="GeneID" id="81429207"/>
<accession>A0A9W9HZY6</accession>
<name>A0A9W9HZY6_9EURO</name>
<dbReference type="InterPro" id="IPR036291">
    <property type="entry name" value="NAD(P)-bd_dom_sf"/>
</dbReference>
<dbReference type="PANTHER" id="PTHR44229:SF4">
    <property type="entry name" value="15-HYDROXYPROSTAGLANDIN DEHYDROGENASE [NAD(+)]"/>
    <property type="match status" value="1"/>
</dbReference>